<keyword evidence="7 9" id="KW-0139">CF(1)</keyword>
<evidence type="ECO:0000313" key="17">
    <source>
        <dbReference type="EMBL" id="MTS26333.1"/>
    </source>
</evidence>
<keyword evidence="6 9" id="KW-0472">Membrane</keyword>
<evidence type="ECO:0000256" key="6">
    <source>
        <dbReference type="ARBA" id="ARBA00023136"/>
    </source>
</evidence>
<evidence type="ECO:0000313" key="20">
    <source>
        <dbReference type="Proteomes" id="UP000053433"/>
    </source>
</evidence>
<dbReference type="InterPro" id="IPR020547">
    <property type="entry name" value="ATP_synth_F1_esu_C"/>
</dbReference>
<keyword evidence="3 9" id="KW-0813">Transport</keyword>
<keyword evidence="11" id="KW-0175">Coiled coil</keyword>
<dbReference type="GO" id="GO:0045259">
    <property type="term" value="C:proton-transporting ATP synthase complex"/>
    <property type="evidence" value="ECO:0007669"/>
    <property type="project" value="UniProtKB-KW"/>
</dbReference>
<gene>
    <name evidence="9 16" type="primary">atpC</name>
    <name evidence="15" type="ORF">ASJ35_04695</name>
    <name evidence="16" type="ORF">FYJ76_12385</name>
    <name evidence="18" type="ORF">GMD52_06785</name>
    <name evidence="17" type="ORF">GMD59_03415</name>
    <name evidence="14" type="ORF">TQ39_06295</name>
</gene>
<accession>A0A0D8J3Y3</accession>
<dbReference type="GO" id="GO:0046933">
    <property type="term" value="F:proton-transporting ATP synthase activity, rotational mechanism"/>
    <property type="evidence" value="ECO:0007669"/>
    <property type="project" value="UniProtKB-UniRule"/>
</dbReference>
<dbReference type="Proteomes" id="UP000449193">
    <property type="component" value="Unassembled WGS sequence"/>
</dbReference>
<dbReference type="Proteomes" id="UP000472755">
    <property type="component" value="Unassembled WGS sequence"/>
</dbReference>
<dbReference type="GeneID" id="42856225"/>
<dbReference type="EMBL" id="WMZU01000003">
    <property type="protein sequence ID" value="MTS26333.1"/>
    <property type="molecule type" value="Genomic_DNA"/>
</dbReference>
<evidence type="ECO:0000256" key="8">
    <source>
        <dbReference type="ARBA" id="ARBA00023310"/>
    </source>
</evidence>
<evidence type="ECO:0000313" key="14">
    <source>
        <dbReference type="EMBL" id="KJF40508.1"/>
    </source>
</evidence>
<dbReference type="InterPro" id="IPR001469">
    <property type="entry name" value="ATP_synth_F1_dsu/esu"/>
</dbReference>
<comment type="function">
    <text evidence="9">Produces ATP from ADP in the presence of a proton gradient across the membrane.</text>
</comment>
<protein>
    <recommendedName>
        <fullName evidence="9">ATP synthase epsilon chain</fullName>
    </recommendedName>
    <alternativeName>
        <fullName evidence="9">ATP synthase F1 sector epsilon subunit</fullName>
    </alternativeName>
    <alternativeName>
        <fullName evidence="9">F-ATPase epsilon subunit</fullName>
    </alternativeName>
</protein>
<organism evidence="14 19">
    <name type="scientific">Ruthenibacterium lactatiformans</name>
    <dbReference type="NCBI Taxonomy" id="1550024"/>
    <lineage>
        <taxon>Bacteria</taxon>
        <taxon>Bacillati</taxon>
        <taxon>Bacillota</taxon>
        <taxon>Clostridia</taxon>
        <taxon>Eubacteriales</taxon>
        <taxon>Oscillospiraceae</taxon>
        <taxon>Ruthenibacterium</taxon>
    </lineage>
</organism>
<reference evidence="22 23" key="3">
    <citation type="journal article" date="2019" name="Nat. Med.">
        <title>A library of human gut bacterial isolates paired with longitudinal multiomics data enables mechanistic microbiome research.</title>
        <authorList>
            <person name="Poyet M."/>
            <person name="Groussin M."/>
            <person name="Gibbons S.M."/>
            <person name="Avila-Pacheco J."/>
            <person name="Jiang X."/>
            <person name="Kearney S.M."/>
            <person name="Perrotta A.R."/>
            <person name="Berdy B."/>
            <person name="Zhao S."/>
            <person name="Lieberman T.D."/>
            <person name="Swanson P.K."/>
            <person name="Smith M."/>
            <person name="Roesemann S."/>
            <person name="Alexander J.E."/>
            <person name="Rich S.A."/>
            <person name="Livny J."/>
            <person name="Vlamakis H."/>
            <person name="Clish C."/>
            <person name="Bullock K."/>
            <person name="Deik A."/>
            <person name="Scott J."/>
            <person name="Pierce K.A."/>
            <person name="Xavier R.J."/>
            <person name="Alm E.J."/>
        </authorList>
    </citation>
    <scope>NUCLEOTIDE SEQUENCE [LARGE SCALE GENOMIC DNA]</scope>
    <source>
        <strain evidence="17 23">BIOML-A4</strain>
        <strain evidence="18 22">BIOML-A7</strain>
    </source>
</reference>
<evidence type="ECO:0000256" key="11">
    <source>
        <dbReference type="SAM" id="Coils"/>
    </source>
</evidence>
<evidence type="ECO:0000313" key="18">
    <source>
        <dbReference type="EMBL" id="MTS51241.1"/>
    </source>
</evidence>
<comment type="caution">
    <text evidence="14">The sequence shown here is derived from an EMBL/GenBank/DDBJ whole genome shotgun (WGS) entry which is preliminary data.</text>
</comment>
<dbReference type="Pfam" id="PF00401">
    <property type="entry name" value="ATP-synt_DE"/>
    <property type="match status" value="1"/>
</dbReference>
<keyword evidence="4 9" id="KW-1003">Cell membrane</keyword>
<accession>A0A0W7TTM6</accession>
<evidence type="ECO:0000259" key="12">
    <source>
        <dbReference type="Pfam" id="PF00401"/>
    </source>
</evidence>
<evidence type="ECO:0000313" key="15">
    <source>
        <dbReference type="EMBL" id="KUE77193.1"/>
    </source>
</evidence>
<evidence type="ECO:0000259" key="13">
    <source>
        <dbReference type="Pfam" id="PF02823"/>
    </source>
</evidence>
<name>A0A0D8J3Y3_9FIRM</name>
<dbReference type="PANTHER" id="PTHR13822:SF10">
    <property type="entry name" value="ATP SYNTHASE EPSILON CHAIN, CHLOROPLASTIC"/>
    <property type="match status" value="1"/>
</dbReference>
<reference evidence="14" key="1">
    <citation type="submission" date="2015-02" db="EMBL/GenBank/DDBJ databases">
        <title>A novel member of the family Ruminococcaceae isolated from human feces.</title>
        <authorList>
            <person name="Shkoporov A.N."/>
            <person name="Chaplin A.V."/>
            <person name="Motuzova O.V."/>
            <person name="Kafarskaia L.I."/>
            <person name="Khokhlova E.V."/>
            <person name="Efimov B.A."/>
        </authorList>
    </citation>
    <scope>NUCLEOTIDE SEQUENCE [LARGE SCALE GENOMIC DNA]</scope>
    <source>
        <strain evidence="14">585-1</strain>
    </source>
</reference>
<evidence type="ECO:0000256" key="9">
    <source>
        <dbReference type="HAMAP-Rule" id="MF_00530"/>
    </source>
</evidence>
<dbReference type="EMBL" id="LMUA01000004">
    <property type="protein sequence ID" value="KUE77193.1"/>
    <property type="molecule type" value="Genomic_DNA"/>
</dbReference>
<dbReference type="InterPro" id="IPR036771">
    <property type="entry name" value="ATPsynth_dsu/esu_N"/>
</dbReference>
<reference evidence="15 20" key="2">
    <citation type="submission" date="2015-10" db="EMBL/GenBank/DDBJ databases">
        <title>A novel member of the family Ruminococcaceae isolated from human faeces.</title>
        <authorList>
            <person name="Shkoporov A.N."/>
            <person name="Chaplin A.V."/>
            <person name="Motuzova O.V."/>
            <person name="Kafarskaia L.I."/>
            <person name="Efimov B.A."/>
        </authorList>
    </citation>
    <scope>NUCLEOTIDE SEQUENCE [LARGE SCALE GENOMIC DNA]</scope>
    <source>
        <strain evidence="15 20">668</strain>
    </source>
</reference>
<dbReference type="Proteomes" id="UP000032483">
    <property type="component" value="Unassembled WGS sequence"/>
</dbReference>
<feature type="domain" description="ATP synthase F1 complex delta/epsilon subunit N-terminal" evidence="13">
    <location>
        <begin position="4"/>
        <end position="81"/>
    </location>
</feature>
<dbReference type="GO" id="GO:0005524">
    <property type="term" value="F:ATP binding"/>
    <property type="evidence" value="ECO:0007669"/>
    <property type="project" value="UniProtKB-UniRule"/>
</dbReference>
<dbReference type="EMBL" id="VUNJ01000014">
    <property type="protein sequence ID" value="MST92715.1"/>
    <property type="molecule type" value="Genomic_DNA"/>
</dbReference>
<keyword evidence="5 9" id="KW-0406">Ion transport</keyword>
<dbReference type="EMBL" id="WMZR01000007">
    <property type="protein sequence ID" value="MTS51241.1"/>
    <property type="molecule type" value="Genomic_DNA"/>
</dbReference>
<reference evidence="16 21" key="4">
    <citation type="submission" date="2019-08" db="EMBL/GenBank/DDBJ databases">
        <title>In-depth cultivation of the pig gut microbiome towards novel bacterial diversity and tailored functional studies.</title>
        <authorList>
            <person name="Wylensek D."/>
            <person name="Hitch T.C.A."/>
            <person name="Clavel T."/>
        </authorList>
    </citation>
    <scope>NUCLEOTIDE SEQUENCE [LARGE SCALE GENOMIC DNA]</scope>
    <source>
        <strain evidence="16 21">WCA3-601-WT-6J</strain>
    </source>
</reference>
<evidence type="ECO:0000313" key="19">
    <source>
        <dbReference type="Proteomes" id="UP000032483"/>
    </source>
</evidence>
<evidence type="ECO:0000256" key="4">
    <source>
        <dbReference type="ARBA" id="ARBA00022475"/>
    </source>
</evidence>
<dbReference type="AlphaFoldDB" id="A0A0D8J3Y3"/>
<feature type="coiled-coil region" evidence="11">
    <location>
        <begin position="90"/>
        <end position="126"/>
    </location>
</feature>
<comment type="subunit">
    <text evidence="9 10">F-type ATPases have 2 components, CF(1) - the catalytic core - and CF(0) - the membrane proton channel. CF(1) has five subunits: alpha(3), beta(3), gamma(1), delta(1), epsilon(1). CF(0) has three main subunits: a, b and c.</text>
</comment>
<evidence type="ECO:0000256" key="10">
    <source>
        <dbReference type="RuleBase" id="RU003656"/>
    </source>
</evidence>
<dbReference type="NCBIfam" id="TIGR01216">
    <property type="entry name" value="ATP_synt_epsi"/>
    <property type="match status" value="1"/>
</dbReference>
<keyword evidence="9" id="KW-0375">Hydrogen ion transport</keyword>
<evidence type="ECO:0000256" key="2">
    <source>
        <dbReference type="ARBA" id="ARBA00005712"/>
    </source>
</evidence>
<proteinExistence type="inferred from homology"/>
<evidence type="ECO:0000256" key="7">
    <source>
        <dbReference type="ARBA" id="ARBA00023196"/>
    </source>
</evidence>
<dbReference type="SUPFAM" id="SSF51344">
    <property type="entry name" value="Epsilon subunit of F1F0-ATP synthase N-terminal domain"/>
    <property type="match status" value="1"/>
</dbReference>
<dbReference type="GO" id="GO:0005886">
    <property type="term" value="C:plasma membrane"/>
    <property type="evidence" value="ECO:0007669"/>
    <property type="project" value="UniProtKB-SubCell"/>
</dbReference>
<dbReference type="SUPFAM" id="SSF46604">
    <property type="entry name" value="Epsilon subunit of F1F0-ATP synthase C-terminal domain"/>
    <property type="match status" value="1"/>
</dbReference>
<dbReference type="Gene3D" id="1.20.5.440">
    <property type="entry name" value="ATP synthase delta/epsilon subunit, C-terminal domain"/>
    <property type="match status" value="1"/>
</dbReference>
<dbReference type="InterPro" id="IPR020546">
    <property type="entry name" value="ATP_synth_F1_dsu/esu_N"/>
</dbReference>
<dbReference type="EMBL" id="JXXK01000006">
    <property type="protein sequence ID" value="KJF40508.1"/>
    <property type="molecule type" value="Genomic_DNA"/>
</dbReference>
<dbReference type="Proteomes" id="UP000431913">
    <property type="component" value="Unassembled WGS sequence"/>
</dbReference>
<dbReference type="Pfam" id="PF02823">
    <property type="entry name" value="ATP-synt_DE_N"/>
    <property type="match status" value="1"/>
</dbReference>
<sequence length="132" mass="14593">MSTFHLQIVTPDGGFFDGEAEKLIVRAIDGDVCILARHSPYVTALGTGEARVTIDGKRRRAACAGGMLAVTKDNVRLVATTFEWAEDIDADRAQRAKERAEQLIEKAKDQRELELAQARLKRALTRLQVTAK</sequence>
<dbReference type="InterPro" id="IPR036794">
    <property type="entry name" value="ATP_F1_dsu/esu_C_sf"/>
</dbReference>
<dbReference type="HAMAP" id="MF_00530">
    <property type="entry name" value="ATP_synth_epsil_bac"/>
    <property type="match status" value="1"/>
</dbReference>
<evidence type="ECO:0000256" key="5">
    <source>
        <dbReference type="ARBA" id="ARBA00023065"/>
    </source>
</evidence>
<keyword evidence="8 9" id="KW-0066">ATP synthesis</keyword>
<comment type="similarity">
    <text evidence="2 9 10">Belongs to the ATPase epsilon chain family.</text>
</comment>
<evidence type="ECO:0000256" key="3">
    <source>
        <dbReference type="ARBA" id="ARBA00022448"/>
    </source>
</evidence>
<evidence type="ECO:0000313" key="22">
    <source>
        <dbReference type="Proteomes" id="UP000449193"/>
    </source>
</evidence>
<evidence type="ECO:0000313" key="21">
    <source>
        <dbReference type="Proteomes" id="UP000431913"/>
    </source>
</evidence>
<evidence type="ECO:0000313" key="23">
    <source>
        <dbReference type="Proteomes" id="UP000472755"/>
    </source>
</evidence>
<dbReference type="RefSeq" id="WP_009324690.1">
    <property type="nucleotide sequence ID" value="NZ_CAOJUJ010000005.1"/>
</dbReference>
<dbReference type="CDD" id="cd12152">
    <property type="entry name" value="F1-ATPase_delta"/>
    <property type="match status" value="1"/>
</dbReference>
<evidence type="ECO:0000313" key="16">
    <source>
        <dbReference type="EMBL" id="MST92715.1"/>
    </source>
</evidence>
<dbReference type="Proteomes" id="UP000053433">
    <property type="component" value="Unassembled WGS sequence"/>
</dbReference>
<dbReference type="PANTHER" id="PTHR13822">
    <property type="entry name" value="ATP SYNTHASE DELTA/EPSILON CHAIN"/>
    <property type="match status" value="1"/>
</dbReference>
<evidence type="ECO:0000256" key="1">
    <source>
        <dbReference type="ARBA" id="ARBA00004202"/>
    </source>
</evidence>
<comment type="subcellular location">
    <subcellularLocation>
        <location evidence="1 9">Cell membrane</location>
        <topology evidence="1 9">Peripheral membrane protein</topology>
    </subcellularLocation>
</comment>
<dbReference type="Gene3D" id="2.60.15.10">
    <property type="entry name" value="F0F1 ATP synthase delta/epsilon subunit, N-terminal"/>
    <property type="match status" value="1"/>
</dbReference>
<keyword evidence="19" id="KW-1185">Reference proteome</keyword>
<feature type="domain" description="ATP synthase epsilon subunit C-terminal" evidence="12">
    <location>
        <begin position="86"/>
        <end position="130"/>
    </location>
</feature>